<dbReference type="GO" id="GO:0003723">
    <property type="term" value="F:RNA binding"/>
    <property type="evidence" value="ECO:0007669"/>
    <property type="project" value="UniProtKB-UniRule"/>
</dbReference>
<evidence type="ECO:0000256" key="5">
    <source>
        <dbReference type="PROSITE-ProRule" id="PRU01023"/>
    </source>
</evidence>
<comment type="caution">
    <text evidence="5">Lacks conserved residue(s) required for the propagation of feature annotation.</text>
</comment>
<evidence type="ECO:0000259" key="6">
    <source>
        <dbReference type="PROSITE" id="PS51686"/>
    </source>
</evidence>
<gene>
    <name evidence="7" type="ORF">D1Z90_04345</name>
</gene>
<dbReference type="InterPro" id="IPR049560">
    <property type="entry name" value="MeTrfase_RsmB-F_NOP2_cat"/>
</dbReference>
<dbReference type="InterPro" id="IPR054728">
    <property type="entry name" value="RsmB-like_ferredoxin"/>
</dbReference>
<dbReference type="PANTHER" id="PTHR22807">
    <property type="entry name" value="NOP2 YEAST -RELATED NOL1/NOP2/FMU SUN DOMAIN-CONTAINING"/>
    <property type="match status" value="1"/>
</dbReference>
<evidence type="ECO:0000256" key="4">
    <source>
        <dbReference type="ARBA" id="ARBA00022884"/>
    </source>
</evidence>
<organism evidence="7 8">
    <name type="scientific">Motilimonas pumila</name>
    <dbReference type="NCBI Taxonomy" id="2303987"/>
    <lineage>
        <taxon>Bacteria</taxon>
        <taxon>Pseudomonadati</taxon>
        <taxon>Pseudomonadota</taxon>
        <taxon>Gammaproteobacteria</taxon>
        <taxon>Alteromonadales</taxon>
        <taxon>Alteromonadales genera incertae sedis</taxon>
        <taxon>Motilimonas</taxon>
    </lineage>
</organism>
<dbReference type="GO" id="GO:0008173">
    <property type="term" value="F:RNA methyltransferase activity"/>
    <property type="evidence" value="ECO:0007669"/>
    <property type="project" value="InterPro"/>
</dbReference>
<comment type="similarity">
    <text evidence="5">Belongs to the class I-like SAM-binding methyltransferase superfamily. RsmB/NOP family.</text>
</comment>
<evidence type="ECO:0000256" key="1">
    <source>
        <dbReference type="ARBA" id="ARBA00022603"/>
    </source>
</evidence>
<dbReference type="Gene3D" id="3.40.50.150">
    <property type="entry name" value="Vaccinia Virus protein VP39"/>
    <property type="match status" value="1"/>
</dbReference>
<keyword evidence="8" id="KW-1185">Reference proteome</keyword>
<feature type="binding site" evidence="5">
    <location>
        <position position="300"/>
    </location>
    <ligand>
        <name>S-adenosyl-L-methionine</name>
        <dbReference type="ChEBI" id="CHEBI:59789"/>
    </ligand>
</feature>
<name>A0A418YHN9_9GAMM</name>
<dbReference type="Pfam" id="PF22458">
    <property type="entry name" value="RsmF-B_ferredox"/>
    <property type="match status" value="1"/>
</dbReference>
<proteinExistence type="inferred from homology"/>
<dbReference type="PROSITE" id="PS51686">
    <property type="entry name" value="SAM_MT_RSMB_NOP"/>
    <property type="match status" value="1"/>
</dbReference>
<dbReference type="RefSeq" id="WP_119909528.1">
    <property type="nucleotide sequence ID" value="NZ_QZCH01000003.1"/>
</dbReference>
<sequence>MSALSIRQAEFVTQILSHVLSQFTSLDRAYSQHFANQALSSSDKSLISQCCGDIIRRLNLFCYLADVPQDEASEQPEKLLTVWHYLQQLDAPMLLKQAMLNRAEFDERLAQAKQQSQLWQGCPDWLESLGQSQLGAAWPKEREAMAQRPGRFIRVNTLKTTSHELQASLQQAGIASETVADAPEALSILSEGALFQTEAYQSGWFEQQDAGSQLVAAALDVKPGMKVFDACAGNGGKTLALAAAMQGRGRLLAMDVEEWKLKNLKQRAKRAGAHNVETRLIESSKTIKRRKMTADRLLLDVPCSGLGVLKRKPLAKWHDTAERLGHLTQLQQDILQRYSQLLKVEGILVYATCSILPIENELQVKQFLQNNPNFTLLEQQTISPSETGFDGFYWAKIQRQQA</sequence>
<dbReference type="CDD" id="cd02440">
    <property type="entry name" value="AdoMet_MTases"/>
    <property type="match status" value="1"/>
</dbReference>
<comment type="caution">
    <text evidence="7">The sequence shown here is derived from an EMBL/GenBank/DDBJ whole genome shotgun (WGS) entry which is preliminary data.</text>
</comment>
<keyword evidence="2 5" id="KW-0808">Transferase</keyword>
<keyword evidence="1 5" id="KW-0489">Methyltransferase</keyword>
<dbReference type="SUPFAM" id="SSF53335">
    <property type="entry name" value="S-adenosyl-L-methionine-dependent methyltransferases"/>
    <property type="match status" value="1"/>
</dbReference>
<reference evidence="7 8" key="2">
    <citation type="submission" date="2019-01" db="EMBL/GenBank/DDBJ databases">
        <title>Motilimonas pumilus sp. nov., isolated from the gut of sea cucumber (Apostichopus japonicus).</title>
        <authorList>
            <person name="Wang F.-Q."/>
            <person name="Ren L.-H."/>
            <person name="Lin Y.-W."/>
            <person name="Sun G.-H."/>
            <person name="Du Z.-J."/>
            <person name="Zhao J.-X."/>
            <person name="Liu X.-J."/>
            <person name="Liu L.-J."/>
        </authorList>
    </citation>
    <scope>NUCLEOTIDE SEQUENCE [LARGE SCALE GENOMIC DNA]</scope>
    <source>
        <strain evidence="7 8">PLHSC7-2</strain>
    </source>
</reference>
<evidence type="ECO:0000313" key="8">
    <source>
        <dbReference type="Proteomes" id="UP000283255"/>
    </source>
</evidence>
<feature type="domain" description="SAM-dependent MTase RsmB/NOP-type" evidence="6">
    <location>
        <begin position="141"/>
        <end position="402"/>
    </location>
</feature>
<dbReference type="OrthoDB" id="9810297at2"/>
<dbReference type="GO" id="GO:0001510">
    <property type="term" value="P:RNA methylation"/>
    <property type="evidence" value="ECO:0007669"/>
    <property type="project" value="InterPro"/>
</dbReference>
<dbReference type="PANTHER" id="PTHR22807:SF53">
    <property type="entry name" value="RIBOSOMAL RNA SMALL SUBUNIT METHYLTRANSFERASE B-RELATED"/>
    <property type="match status" value="1"/>
</dbReference>
<dbReference type="InterPro" id="IPR029063">
    <property type="entry name" value="SAM-dependent_MTases_sf"/>
</dbReference>
<dbReference type="InterPro" id="IPR023267">
    <property type="entry name" value="RCMT"/>
</dbReference>
<keyword evidence="3 5" id="KW-0949">S-adenosyl-L-methionine</keyword>
<dbReference type="AlphaFoldDB" id="A0A418YHN9"/>
<feature type="active site" description="Nucleophile" evidence="5">
    <location>
        <position position="353"/>
    </location>
</feature>
<keyword evidence="4 5" id="KW-0694">RNA-binding</keyword>
<dbReference type="PRINTS" id="PR02008">
    <property type="entry name" value="RCMTFAMILY"/>
</dbReference>
<evidence type="ECO:0000256" key="3">
    <source>
        <dbReference type="ARBA" id="ARBA00022691"/>
    </source>
</evidence>
<reference evidence="7 8" key="1">
    <citation type="submission" date="2018-09" db="EMBL/GenBank/DDBJ databases">
        <authorList>
            <person name="Wang F."/>
        </authorList>
    </citation>
    <scope>NUCLEOTIDE SEQUENCE [LARGE SCALE GENOMIC DNA]</scope>
    <source>
        <strain evidence="7 8">PLHSC7-2</strain>
    </source>
</reference>
<feature type="binding site" evidence="5">
    <location>
        <position position="255"/>
    </location>
    <ligand>
        <name>S-adenosyl-L-methionine</name>
        <dbReference type="ChEBI" id="CHEBI:59789"/>
    </ligand>
</feature>
<dbReference type="Pfam" id="PF01189">
    <property type="entry name" value="Methyltr_RsmB-F"/>
    <property type="match status" value="1"/>
</dbReference>
<dbReference type="EMBL" id="QZCH01000003">
    <property type="protein sequence ID" value="RJG49882.1"/>
    <property type="molecule type" value="Genomic_DNA"/>
</dbReference>
<protein>
    <submittedName>
        <fullName evidence="7">RsmB/NOP family class I SAM-dependent RNA methyltransferase</fullName>
    </submittedName>
</protein>
<evidence type="ECO:0000256" key="2">
    <source>
        <dbReference type="ARBA" id="ARBA00022679"/>
    </source>
</evidence>
<dbReference type="Proteomes" id="UP000283255">
    <property type="component" value="Unassembled WGS sequence"/>
</dbReference>
<accession>A0A418YHN9</accession>
<dbReference type="InterPro" id="IPR001678">
    <property type="entry name" value="MeTrfase_RsmB-F_NOP2_dom"/>
</dbReference>
<evidence type="ECO:0000313" key="7">
    <source>
        <dbReference type="EMBL" id="RJG49882.1"/>
    </source>
</evidence>